<dbReference type="Proteomes" id="UP000259950">
    <property type="component" value="Segment"/>
</dbReference>
<evidence type="ECO:0000313" key="1">
    <source>
        <dbReference type="EMBL" id="AXN58381.1"/>
    </source>
</evidence>
<dbReference type="GeneID" id="65115543"/>
<dbReference type="EMBL" id="MH629685">
    <property type="protein sequence ID" value="AXN58381.1"/>
    <property type="molecule type" value="Genomic_DNA"/>
</dbReference>
<protein>
    <submittedName>
        <fullName evidence="1">Uncharacterized protein</fullName>
    </submittedName>
</protein>
<keyword evidence="2" id="KW-1185">Reference proteome</keyword>
<proteinExistence type="predicted"/>
<reference evidence="1" key="1">
    <citation type="submission" date="2018-07" db="EMBL/GenBank/DDBJ databases">
        <title>Complete genome sequence of the cyanophage S-PRM1 isolated from Singapore coastal waters.</title>
        <authorList>
            <person name="Chenard C."/>
            <person name="Kolundzija S."/>
            <person name="Lauro F.M."/>
        </authorList>
    </citation>
    <scope>NUCLEOTIDE SEQUENCE [LARGE SCALE GENOMIC DNA]</scope>
</reference>
<evidence type="ECO:0000313" key="2">
    <source>
        <dbReference type="Proteomes" id="UP000259950"/>
    </source>
</evidence>
<dbReference type="KEGG" id="vg:65115543"/>
<accession>A0A346FK76</accession>
<name>A0A346FK76_9CAUD</name>
<dbReference type="RefSeq" id="YP_010097876.1">
    <property type="nucleotide sequence ID" value="NC_055761.1"/>
</dbReference>
<sequence>MQLTAQGGNMVVDFYPVKFSDGTINSRQMLKVVTFMGGTQSKSMINKRDMEREVDSRVNGYGYEVTAFNEIPQLFNPGLVCAC</sequence>
<organism evidence="1">
    <name type="scientific">Synechococcus virus S-PRM1</name>
    <dbReference type="NCBI Taxonomy" id="2100130"/>
    <lineage>
        <taxon>Viruses</taxon>
        <taxon>Duplodnaviria</taxon>
        <taxon>Heunggongvirae</taxon>
        <taxon>Uroviricota</taxon>
        <taxon>Caudoviricetes</taxon>
        <taxon>Pantevenvirales</taxon>
        <taxon>Kyanoviridae</taxon>
        <taxon>Makelovirus</taxon>
        <taxon>Makelovirus prm1</taxon>
    </lineage>
</organism>